<dbReference type="Proteomes" id="UP000051373">
    <property type="component" value="Unassembled WGS sequence"/>
</dbReference>
<evidence type="ECO:0000313" key="2">
    <source>
        <dbReference type="EMBL" id="KPK62093.1"/>
    </source>
</evidence>
<comment type="caution">
    <text evidence="2">The sequence shown here is derived from an EMBL/GenBank/DDBJ whole genome shotgun (WGS) entry which is preliminary data.</text>
</comment>
<gene>
    <name evidence="2" type="ORF">AMJ83_11610</name>
</gene>
<organism evidence="2 3">
    <name type="scientific">candidate division WOR_3 bacterium SM23_42</name>
    <dbReference type="NCBI Taxonomy" id="1703779"/>
    <lineage>
        <taxon>Bacteria</taxon>
        <taxon>Bacteria division WOR-3</taxon>
    </lineage>
</organism>
<feature type="transmembrane region" description="Helical" evidence="1">
    <location>
        <begin position="130"/>
        <end position="149"/>
    </location>
</feature>
<keyword evidence="1" id="KW-0812">Transmembrane</keyword>
<keyword evidence="1" id="KW-0472">Membrane</keyword>
<keyword evidence="1" id="KW-1133">Transmembrane helix</keyword>
<feature type="transmembrane region" description="Helical" evidence="1">
    <location>
        <begin position="57"/>
        <end position="77"/>
    </location>
</feature>
<dbReference type="EMBL" id="LJUJ01000054">
    <property type="protein sequence ID" value="KPK62093.1"/>
    <property type="molecule type" value="Genomic_DNA"/>
</dbReference>
<evidence type="ECO:0008006" key="4">
    <source>
        <dbReference type="Google" id="ProtNLM"/>
    </source>
</evidence>
<evidence type="ECO:0000313" key="3">
    <source>
        <dbReference type="Proteomes" id="UP000051373"/>
    </source>
</evidence>
<feature type="transmembrane region" description="Helical" evidence="1">
    <location>
        <begin position="89"/>
        <end position="110"/>
    </location>
</feature>
<reference evidence="2 3" key="1">
    <citation type="journal article" date="2015" name="Microbiome">
        <title>Genomic resolution of linkages in carbon, nitrogen, and sulfur cycling among widespread estuary sediment bacteria.</title>
        <authorList>
            <person name="Baker B.J."/>
            <person name="Lazar C.S."/>
            <person name="Teske A.P."/>
            <person name="Dick G.J."/>
        </authorList>
    </citation>
    <scope>NUCLEOTIDE SEQUENCE [LARGE SCALE GENOMIC DNA]</scope>
    <source>
        <strain evidence="2">SM23_42</strain>
    </source>
</reference>
<evidence type="ECO:0000256" key="1">
    <source>
        <dbReference type="SAM" id="Phobius"/>
    </source>
</evidence>
<accession>A0A0S8FRB3</accession>
<dbReference type="AlphaFoldDB" id="A0A0S8FRB3"/>
<proteinExistence type="predicted"/>
<sequence>MAALAILLAVYFTFDWIWLVQQLRVAVAFCLECWGNEVIFLGQEGISDTELLVENCLLLNFNVGCTYLHLTMFAIPFSWRFRRTFLKNCLTISLVGAGILLLNVVRVAAVTHMSCSGFFSWDVIHTAVDILAHLGIIISFVLMAIRYDLGTVPDTES</sequence>
<protein>
    <recommendedName>
        <fullName evidence="4">Exosortase/archaeosortase family protein</fullName>
    </recommendedName>
</protein>
<name>A0A0S8FRB3_UNCW3</name>